<name>A0ABR2M4J8_9ASPA</name>
<proteinExistence type="predicted"/>
<dbReference type="Proteomes" id="UP001412067">
    <property type="component" value="Unassembled WGS sequence"/>
</dbReference>
<reference evidence="2 3" key="1">
    <citation type="journal article" date="2022" name="Nat. Plants">
        <title>Genomes of leafy and leafless Platanthera orchids illuminate the evolution of mycoheterotrophy.</title>
        <authorList>
            <person name="Li M.H."/>
            <person name="Liu K.W."/>
            <person name="Li Z."/>
            <person name="Lu H.C."/>
            <person name="Ye Q.L."/>
            <person name="Zhang D."/>
            <person name="Wang J.Y."/>
            <person name="Li Y.F."/>
            <person name="Zhong Z.M."/>
            <person name="Liu X."/>
            <person name="Yu X."/>
            <person name="Liu D.K."/>
            <person name="Tu X.D."/>
            <person name="Liu B."/>
            <person name="Hao Y."/>
            <person name="Liao X.Y."/>
            <person name="Jiang Y.T."/>
            <person name="Sun W.H."/>
            <person name="Chen J."/>
            <person name="Chen Y.Q."/>
            <person name="Ai Y."/>
            <person name="Zhai J.W."/>
            <person name="Wu S.S."/>
            <person name="Zhou Z."/>
            <person name="Hsiao Y.Y."/>
            <person name="Wu W.L."/>
            <person name="Chen Y.Y."/>
            <person name="Lin Y.F."/>
            <person name="Hsu J.L."/>
            <person name="Li C.Y."/>
            <person name="Wang Z.W."/>
            <person name="Zhao X."/>
            <person name="Zhong W.Y."/>
            <person name="Ma X.K."/>
            <person name="Ma L."/>
            <person name="Huang J."/>
            <person name="Chen G.Z."/>
            <person name="Huang M.Z."/>
            <person name="Huang L."/>
            <person name="Peng D.H."/>
            <person name="Luo Y.B."/>
            <person name="Zou S.Q."/>
            <person name="Chen S.P."/>
            <person name="Lan S."/>
            <person name="Tsai W.C."/>
            <person name="Van de Peer Y."/>
            <person name="Liu Z.J."/>
        </authorList>
    </citation>
    <scope>NUCLEOTIDE SEQUENCE [LARGE SCALE GENOMIC DNA]</scope>
    <source>
        <strain evidence="2">Lor288</strain>
    </source>
</reference>
<keyword evidence="3" id="KW-1185">Reference proteome</keyword>
<gene>
    <name evidence="2" type="ORF">KSP40_PGU022362</name>
</gene>
<sequence>MVKKELKHRPHILCTRCVVSTFCSMVQPIVDKLDEKCTSILQHTGILHLFNIPRLPQNIPLLYTLMLLYNGDRNSFKVGSREIKFTVNHVAMILGLPNRGEEVKYSSKPYSDLTKIVLKDKLTEMSKEDYKVEPSNLKNLVLHLLCNFFFPYSGNKISEELLNFADPAEFPKYNWPKAIHGFLKKEFRILSEKANKRPKEELGIRPTETIGYIDGCSHVVLIWILEHTCLTTPMHPNRRPRVHRWSDKISFTLNFCSSLRSEVKFKVLEQFEDITEEEQLLCGIEEEIATISAPLDEETPKEQPSPRQLAPLKKKRSSKDEETSIKKLKYTSPTHPQSFDYSFFLELASNIENKIMSLERTVNDLSLRIVDISNFLRMPSQATVIAPTPLQQCSPPLQIPEPSPTPQ</sequence>
<evidence type="ECO:0000313" key="3">
    <source>
        <dbReference type="Proteomes" id="UP001412067"/>
    </source>
</evidence>
<accession>A0ABR2M4J8</accession>
<dbReference type="PANTHER" id="PTHR34835">
    <property type="entry name" value="OS07G0283600 PROTEIN-RELATED"/>
    <property type="match status" value="1"/>
</dbReference>
<evidence type="ECO:0008006" key="4">
    <source>
        <dbReference type="Google" id="ProtNLM"/>
    </source>
</evidence>
<organism evidence="2 3">
    <name type="scientific">Platanthera guangdongensis</name>
    <dbReference type="NCBI Taxonomy" id="2320717"/>
    <lineage>
        <taxon>Eukaryota</taxon>
        <taxon>Viridiplantae</taxon>
        <taxon>Streptophyta</taxon>
        <taxon>Embryophyta</taxon>
        <taxon>Tracheophyta</taxon>
        <taxon>Spermatophyta</taxon>
        <taxon>Magnoliopsida</taxon>
        <taxon>Liliopsida</taxon>
        <taxon>Asparagales</taxon>
        <taxon>Orchidaceae</taxon>
        <taxon>Orchidoideae</taxon>
        <taxon>Orchideae</taxon>
        <taxon>Orchidinae</taxon>
        <taxon>Platanthera</taxon>
    </lineage>
</organism>
<feature type="region of interest" description="Disordered" evidence="1">
    <location>
        <begin position="292"/>
        <end position="331"/>
    </location>
</feature>
<comment type="caution">
    <text evidence="2">The sequence shown here is derived from an EMBL/GenBank/DDBJ whole genome shotgun (WGS) entry which is preliminary data.</text>
</comment>
<evidence type="ECO:0000256" key="1">
    <source>
        <dbReference type="SAM" id="MobiDB-lite"/>
    </source>
</evidence>
<evidence type="ECO:0000313" key="2">
    <source>
        <dbReference type="EMBL" id="KAK8959067.1"/>
    </source>
</evidence>
<protein>
    <recommendedName>
        <fullName evidence="4">DUF1985 domain-containing protein</fullName>
    </recommendedName>
</protein>
<dbReference type="EMBL" id="JBBWWR010000012">
    <property type="protein sequence ID" value="KAK8959067.1"/>
    <property type="molecule type" value="Genomic_DNA"/>
</dbReference>